<proteinExistence type="predicted"/>
<sequence>MKKENKILVKLNDIFLMNKVIEKTYIKTYEKVSDINIKALLKEKSLERYNFSEILQNEIKKLGADVEESIMSKRRYHFYMRSFSNLLQLEDNIGLLNAVYKIELLCIEKYNELLQEINLSLSLCRLLVKQRDHIQYGLRLIKKELDFVD</sequence>
<keyword evidence="3" id="KW-1185">Reference proteome</keyword>
<dbReference type="Gene3D" id="1.20.1260.10">
    <property type="match status" value="1"/>
</dbReference>
<gene>
    <name evidence="2" type="ORF">EM932_08890</name>
</gene>
<dbReference type="EMBL" id="SRSO01000010">
    <property type="protein sequence ID" value="TGV02826.1"/>
    <property type="molecule type" value="Genomic_DNA"/>
</dbReference>
<feature type="domain" description="DUF2383" evidence="1">
    <location>
        <begin position="8"/>
        <end position="115"/>
    </location>
</feature>
<dbReference type="OrthoDB" id="282393at2"/>
<comment type="caution">
    <text evidence="2">The sequence shown here is derived from an EMBL/GenBank/DDBJ whole genome shotgun (WGS) entry which is preliminary data.</text>
</comment>
<dbReference type="RefSeq" id="WP_135876836.1">
    <property type="nucleotide sequence ID" value="NZ_SRSO01000010.1"/>
</dbReference>
<dbReference type="InterPro" id="IPR012347">
    <property type="entry name" value="Ferritin-like"/>
</dbReference>
<dbReference type="Pfam" id="PF09537">
    <property type="entry name" value="DUF2383"/>
    <property type="match status" value="1"/>
</dbReference>
<dbReference type="SUPFAM" id="SSF47240">
    <property type="entry name" value="Ferritin-like"/>
    <property type="match status" value="1"/>
</dbReference>
<dbReference type="Proteomes" id="UP000307602">
    <property type="component" value="Unassembled WGS sequence"/>
</dbReference>
<reference evidence="2 3" key="1">
    <citation type="submission" date="2019-04" db="EMBL/GenBank/DDBJ databases">
        <authorList>
            <person name="Liu A."/>
        </authorList>
    </citation>
    <scope>NUCLEOTIDE SEQUENCE [LARGE SCALE GENOMIC DNA]</scope>
    <source>
        <strain evidence="2 3">RZ03</strain>
    </source>
</reference>
<organism evidence="2 3">
    <name type="scientific">Flavivirga rizhaonensis</name>
    <dbReference type="NCBI Taxonomy" id="2559571"/>
    <lineage>
        <taxon>Bacteria</taxon>
        <taxon>Pseudomonadati</taxon>
        <taxon>Bacteroidota</taxon>
        <taxon>Flavobacteriia</taxon>
        <taxon>Flavobacteriales</taxon>
        <taxon>Flavobacteriaceae</taxon>
        <taxon>Flavivirga</taxon>
    </lineage>
</organism>
<dbReference type="InterPro" id="IPR009078">
    <property type="entry name" value="Ferritin-like_SF"/>
</dbReference>
<evidence type="ECO:0000313" key="3">
    <source>
        <dbReference type="Proteomes" id="UP000307602"/>
    </source>
</evidence>
<dbReference type="AlphaFoldDB" id="A0A4S1DXD7"/>
<accession>A0A4S1DXD7</accession>
<name>A0A4S1DXD7_9FLAO</name>
<evidence type="ECO:0000313" key="2">
    <source>
        <dbReference type="EMBL" id="TGV02826.1"/>
    </source>
</evidence>
<evidence type="ECO:0000259" key="1">
    <source>
        <dbReference type="Pfam" id="PF09537"/>
    </source>
</evidence>
<dbReference type="InterPro" id="IPR019052">
    <property type="entry name" value="DUF2383"/>
</dbReference>
<protein>
    <submittedName>
        <fullName evidence="2">DUF2383 domain-containing protein</fullName>
    </submittedName>
</protein>